<sequence length="146" mass="16466">MTVLGFVKVEVAATEVEDRNWGQAELVWNLRLRAKCFGSDIYLHHDKSLMPQNPPAWSAWNFLGTTQHASKASAELNKIQGKRAIWFSGAYQGYGFHEDGLKAGIAAADNVLEADYILLRNPKHMVPSLMEYGVQLRVARFLNNYI</sequence>
<evidence type="ECO:0000313" key="1">
    <source>
        <dbReference type="EMBL" id="WOL04965.1"/>
    </source>
</evidence>
<proteinExistence type="predicted"/>
<evidence type="ECO:0000313" key="2">
    <source>
        <dbReference type="Proteomes" id="UP001327560"/>
    </source>
</evidence>
<gene>
    <name evidence="1" type="ORF">Cni_G13688</name>
</gene>
<name>A0AAQ3QDZ3_9LILI</name>
<evidence type="ECO:0008006" key="3">
    <source>
        <dbReference type="Google" id="ProtNLM"/>
    </source>
</evidence>
<keyword evidence="2" id="KW-1185">Reference proteome</keyword>
<dbReference type="EMBL" id="CP136893">
    <property type="protein sequence ID" value="WOL04965.1"/>
    <property type="molecule type" value="Genomic_DNA"/>
</dbReference>
<dbReference type="Proteomes" id="UP001327560">
    <property type="component" value="Chromosome 4"/>
</dbReference>
<dbReference type="AlphaFoldDB" id="A0AAQ3QDZ3"/>
<organism evidence="1 2">
    <name type="scientific">Canna indica</name>
    <name type="common">Indian-shot</name>
    <dbReference type="NCBI Taxonomy" id="4628"/>
    <lineage>
        <taxon>Eukaryota</taxon>
        <taxon>Viridiplantae</taxon>
        <taxon>Streptophyta</taxon>
        <taxon>Embryophyta</taxon>
        <taxon>Tracheophyta</taxon>
        <taxon>Spermatophyta</taxon>
        <taxon>Magnoliopsida</taxon>
        <taxon>Liliopsida</taxon>
        <taxon>Zingiberales</taxon>
        <taxon>Cannaceae</taxon>
        <taxon>Canna</taxon>
    </lineage>
</organism>
<protein>
    <recommendedName>
        <fullName evidence="3">Amine oxidase domain-containing protein</fullName>
    </recommendedName>
</protein>
<accession>A0AAQ3QDZ3</accession>
<reference evidence="1 2" key="1">
    <citation type="submission" date="2023-10" db="EMBL/GenBank/DDBJ databases">
        <title>Chromosome-scale genome assembly provides insights into flower coloration mechanisms of Canna indica.</title>
        <authorList>
            <person name="Li C."/>
        </authorList>
    </citation>
    <scope>NUCLEOTIDE SEQUENCE [LARGE SCALE GENOMIC DNA]</scope>
    <source>
        <tissue evidence="1">Flower</tissue>
    </source>
</reference>